<evidence type="ECO:0000313" key="3">
    <source>
        <dbReference type="Proteomes" id="UP000266673"/>
    </source>
</evidence>
<reference evidence="2 3" key="1">
    <citation type="submission" date="2018-06" db="EMBL/GenBank/DDBJ databases">
        <title>Comparative genomics reveals the genomic features of Rhizophagus irregularis, R. cerebriforme, R. diaphanum and Gigaspora rosea, and their symbiotic lifestyle signature.</title>
        <authorList>
            <person name="Morin E."/>
            <person name="San Clemente H."/>
            <person name="Chen E.C.H."/>
            <person name="De La Providencia I."/>
            <person name="Hainaut M."/>
            <person name="Kuo A."/>
            <person name="Kohler A."/>
            <person name="Murat C."/>
            <person name="Tang N."/>
            <person name="Roy S."/>
            <person name="Loubradou J."/>
            <person name="Henrissat B."/>
            <person name="Grigoriev I.V."/>
            <person name="Corradi N."/>
            <person name="Roux C."/>
            <person name="Martin F.M."/>
        </authorList>
    </citation>
    <scope>NUCLEOTIDE SEQUENCE [LARGE SCALE GENOMIC DNA]</scope>
    <source>
        <strain evidence="2 3">DAOM 194757</strain>
    </source>
</reference>
<keyword evidence="3" id="KW-1185">Reference proteome</keyword>
<gene>
    <name evidence="2" type="ORF">C2G38_2039798</name>
</gene>
<evidence type="ECO:0000256" key="1">
    <source>
        <dbReference type="SAM" id="MobiDB-lite"/>
    </source>
</evidence>
<evidence type="ECO:0000313" key="2">
    <source>
        <dbReference type="EMBL" id="RIB14920.1"/>
    </source>
</evidence>
<accession>A0A397UXF2</accession>
<comment type="caution">
    <text evidence="2">The sequence shown here is derived from an EMBL/GenBank/DDBJ whole genome shotgun (WGS) entry which is preliminary data.</text>
</comment>
<dbReference type="Proteomes" id="UP000266673">
    <property type="component" value="Unassembled WGS sequence"/>
</dbReference>
<feature type="compositionally biased region" description="Polar residues" evidence="1">
    <location>
        <begin position="15"/>
        <end position="26"/>
    </location>
</feature>
<name>A0A397UXF2_9GLOM</name>
<feature type="region of interest" description="Disordered" evidence="1">
    <location>
        <begin position="1"/>
        <end position="26"/>
    </location>
</feature>
<dbReference type="EMBL" id="QKWP01000785">
    <property type="protein sequence ID" value="RIB14920.1"/>
    <property type="molecule type" value="Genomic_DNA"/>
</dbReference>
<protein>
    <submittedName>
        <fullName evidence="2">Uncharacterized protein</fullName>
    </submittedName>
</protein>
<proteinExistence type="predicted"/>
<organism evidence="2 3">
    <name type="scientific">Gigaspora rosea</name>
    <dbReference type="NCBI Taxonomy" id="44941"/>
    <lineage>
        <taxon>Eukaryota</taxon>
        <taxon>Fungi</taxon>
        <taxon>Fungi incertae sedis</taxon>
        <taxon>Mucoromycota</taxon>
        <taxon>Glomeromycotina</taxon>
        <taxon>Glomeromycetes</taxon>
        <taxon>Diversisporales</taxon>
        <taxon>Gigasporaceae</taxon>
        <taxon>Gigaspora</taxon>
    </lineage>
</organism>
<dbReference type="OrthoDB" id="2437677at2759"/>
<dbReference type="AlphaFoldDB" id="A0A397UXF2"/>
<sequence>MSLRKKSKKDVPSTVAGTSGASTQSRNVAEIIENAPSFQEEQSISSGKSKFVTGFGNIQSDFKIWVKYGDSQPARILFEGEIVHDLKEVVKKTLVPKLDNMALNRITIRRHGEEDDLRPGLVVDRSFINDDETPLQVIVNAPNLREIVKSAVREEFSQQKPDEIQASNILETKARKIIEHYGLNHFIIAEEDFQPIEPMQCQPFLWDMENDEAHQMSEVEEWFKNALNLPKGFHVKDIHTRNYQRHLQTANIVLTGGTDISVGPSATSCVWIKVKKSKENFKIGQAISELLILDNVYAPRPMSVLTDCNDNWIIFFFFGTENKEHHYLASSTIYNRSIALAIIRQFVLNEGRNYLELLGKSITYQTNLSEPLKKRVKFLPEEDNERMAMI</sequence>